<dbReference type="PROSITE" id="PS51929">
    <property type="entry name" value="COV_N_CTD"/>
    <property type="match status" value="1"/>
</dbReference>
<keyword evidence="7 10" id="KW-0543">Viral nucleoprotein</keyword>
<organism evidence="15">
    <name type="scientific">Bat Coronavirus HaGD17</name>
    <dbReference type="NCBI Taxonomy" id="3018830"/>
    <lineage>
        <taxon>Viruses</taxon>
        <taxon>Riboviria</taxon>
        <taxon>Orthornavirae</taxon>
        <taxon>Pisuviricota</taxon>
        <taxon>Pisoniviricetes</taxon>
        <taxon>Nidovirales</taxon>
        <taxon>Cornidovirineae</taxon>
        <taxon>Coronaviridae</taxon>
        <taxon>Orthocoronavirinae</taxon>
    </lineage>
</organism>
<keyword evidence="6" id="KW-0805">Transcription regulation</keyword>
<evidence type="ECO:0000313" key="15">
    <source>
        <dbReference type="EMBL" id="WCC61708.1"/>
    </source>
</evidence>
<dbReference type="InterPro" id="IPR037195">
    <property type="entry name" value="Nucleocapsid_N"/>
</dbReference>
<evidence type="ECO:0000256" key="5">
    <source>
        <dbReference type="ARBA" id="ARBA00022884"/>
    </source>
</evidence>
<keyword evidence="5 10" id="KW-0694">RNA-binding</keyword>
<evidence type="ECO:0000256" key="3">
    <source>
        <dbReference type="ARBA" id="ARBA00022765"/>
    </source>
</evidence>
<evidence type="ECO:0000256" key="11">
    <source>
        <dbReference type="PROSITE-ProRule" id="PRU01276"/>
    </source>
</evidence>
<evidence type="ECO:0000256" key="6">
    <source>
        <dbReference type="ARBA" id="ARBA00023015"/>
    </source>
</evidence>
<dbReference type="CDD" id="cd21595">
    <property type="entry name" value="CoV_N-CTD"/>
    <property type="match status" value="1"/>
</dbReference>
<feature type="compositionally biased region" description="Low complexity" evidence="12">
    <location>
        <begin position="149"/>
        <end position="187"/>
    </location>
</feature>
<dbReference type="InterPro" id="IPR044345">
    <property type="entry name" value="N_prot_N_CoV"/>
</dbReference>
<dbReference type="CDD" id="cd21554">
    <property type="entry name" value="CoV_N-NTD"/>
    <property type="match status" value="1"/>
</dbReference>
<proteinExistence type="predicted"/>
<comment type="function">
    <text evidence="10">Packages the positive strand viral genome RNA into a helical ribonucleocapsid (RNP) and plays a fundamental role during virion assembly through its interactions with the viral genome and membrane protein M. Plays an important role in enhancing the efficiency of subgenomic viral RNA transcription as well as viral replication.</text>
</comment>
<evidence type="ECO:0000259" key="13">
    <source>
        <dbReference type="PROSITE" id="PS51928"/>
    </source>
</evidence>
<evidence type="ECO:0000256" key="4">
    <source>
        <dbReference type="ARBA" id="ARBA00022844"/>
    </source>
</evidence>
<keyword evidence="2" id="KW-0597">Phosphoprotein</keyword>
<dbReference type="InterPro" id="IPR001218">
    <property type="entry name" value="Nucleocap_CoV"/>
</dbReference>
<evidence type="ECO:0000256" key="10">
    <source>
        <dbReference type="PIRNR" id="PIRNR003888"/>
    </source>
</evidence>
<dbReference type="SUPFAM" id="SSF110304">
    <property type="entry name" value="Coronavirus RNA-binding domain"/>
    <property type="match status" value="1"/>
</dbReference>
<comment type="subcellular location">
    <subcellularLocation>
        <location evidence="1">Host cell</location>
    </subcellularLocation>
    <subcellularLocation>
        <location evidence="10">Virion</location>
    </subcellularLocation>
    <text evidence="10">Located inside the virion, complexed with the viral RNA. Probably associates with ER-derived membranes where it participates in viral RNA synthesis and virus budding.</text>
</comment>
<dbReference type="GO" id="GO:0003723">
    <property type="term" value="F:RNA binding"/>
    <property type="evidence" value="ECO:0007669"/>
    <property type="project" value="UniProtKB-UniRule"/>
</dbReference>
<reference evidence="15" key="1">
    <citation type="submission" date="2023-01" db="EMBL/GenBank/DDBJ databases">
        <title>Panoramic Analysis of Coronaviruses Carried by Representative Bat Species in Southern China to Better Understand the Coronavirus Sphere.</title>
        <authorList>
            <person name="Han Y."/>
            <person name="Xu P."/>
            <person name="Wang Y."/>
            <person name="Zhao W."/>
            <person name="Wang J."/>
            <person name="Jin Q."/>
            <person name="Wu Z."/>
        </authorList>
    </citation>
    <scope>NUCLEOTIDE SEQUENCE</scope>
    <source>
        <strain evidence="15">BtHa-AlphaCoV/GD2017-Q10</strain>
    </source>
</reference>
<feature type="region of interest" description="Disordered" evidence="12">
    <location>
        <begin position="139"/>
        <end position="191"/>
    </location>
</feature>
<feature type="domain" description="CoV N NTD" evidence="13">
    <location>
        <begin position="17"/>
        <end position="139"/>
    </location>
</feature>
<keyword evidence="3" id="KW-0013">ADP-ribosylation</keyword>
<evidence type="ECO:0000256" key="1">
    <source>
        <dbReference type="ARBA" id="ARBA00004340"/>
    </source>
</evidence>
<dbReference type="GO" id="GO:1990904">
    <property type="term" value="C:ribonucleoprotein complex"/>
    <property type="evidence" value="ECO:0007669"/>
    <property type="project" value="UniProtKB-KW"/>
</dbReference>
<feature type="region of interest" description="Disordered" evidence="12">
    <location>
        <begin position="207"/>
        <end position="250"/>
    </location>
</feature>
<evidence type="ECO:0000256" key="9">
    <source>
        <dbReference type="ARBA" id="ARBA00023274"/>
    </source>
</evidence>
<name>A0AA49EAY1_9NIDO</name>
<accession>A0AA49EAY1</accession>
<dbReference type="InterPro" id="IPR037179">
    <property type="entry name" value="Nucleocapsid_C"/>
</dbReference>
<dbReference type="PIRSF" id="PIRSF003888">
    <property type="entry name" value="Corona_nucleocap"/>
    <property type="match status" value="1"/>
</dbReference>
<dbReference type="PROSITE" id="PS51928">
    <property type="entry name" value="COV_N_NTD"/>
    <property type="match status" value="1"/>
</dbReference>
<sequence>MASVSFEDKPRGRSGRIPLSFYSPVMVDGTVPFWKVMPKNAVPTGKGNRDQQIGYWNEQKRWRMVKGQRKELDSKWHFYYLGTGPHADATFRTRLDGVFWVAVQGSKTEPTGLGNRKRNADLIKPQFAVKLPNSVYVVEESSRPASRTQSNSRDQSESRSQSRNRGSNSGTQNNSRSQSKNRNSSGSPKNEPVDIVAAVKQALQELGVAPAENNQKAKGKKKSSSGTSTPKQSATPKSSSPQMQRKQVERPVWKRVPNKEENVTVCFGPRDALRNFGDAELVAQGVQAPHYPQLAELCPSTAALLFGGEVSTRESGEDVEITFHYKLKVSKNHKDLPAFLQQVSAYAQPAEMPVISTTLNPTAADFKPMEDAVEIIDQVYDSFEA</sequence>
<evidence type="ECO:0000256" key="7">
    <source>
        <dbReference type="ARBA" id="ARBA00023086"/>
    </source>
</evidence>
<gene>
    <name evidence="15" type="primary">N</name>
</gene>
<feature type="compositionally biased region" description="Low complexity" evidence="12">
    <location>
        <begin position="224"/>
        <end position="234"/>
    </location>
</feature>
<evidence type="ECO:0000256" key="2">
    <source>
        <dbReference type="ARBA" id="ARBA00022553"/>
    </source>
</evidence>
<protein>
    <recommendedName>
        <fullName evidence="10">Nucleoprotein</fullName>
    </recommendedName>
</protein>
<dbReference type="InterPro" id="IPR044344">
    <property type="entry name" value="N_prot_C_CoV"/>
</dbReference>
<feature type="domain" description="CoV N CTD" evidence="14">
    <location>
        <begin position="240"/>
        <end position="354"/>
    </location>
</feature>
<evidence type="ECO:0000259" key="14">
    <source>
        <dbReference type="PROSITE" id="PS51929"/>
    </source>
</evidence>
<keyword evidence="8" id="KW-0804">Transcription</keyword>
<feature type="compositionally biased region" description="Polar residues" evidence="12">
    <location>
        <begin position="235"/>
        <end position="245"/>
    </location>
</feature>
<dbReference type="SUPFAM" id="SSF103068">
    <property type="entry name" value="Nucleocapsid protein dimerization domain"/>
    <property type="match status" value="1"/>
</dbReference>
<keyword evidence="9 11" id="KW-0687">Ribonucleoprotein</keyword>
<dbReference type="GO" id="GO:0043657">
    <property type="term" value="C:host cell"/>
    <property type="evidence" value="ECO:0007669"/>
    <property type="project" value="UniProtKB-SubCell"/>
</dbReference>
<keyword evidence="4 10" id="KW-0946">Virion</keyword>
<dbReference type="GO" id="GO:0019013">
    <property type="term" value="C:viral nucleocapsid"/>
    <property type="evidence" value="ECO:0007669"/>
    <property type="project" value="UniProtKB-UniRule"/>
</dbReference>
<dbReference type="Pfam" id="PF00937">
    <property type="entry name" value="CoV_nucleocap"/>
    <property type="match status" value="1"/>
</dbReference>
<evidence type="ECO:0000256" key="12">
    <source>
        <dbReference type="SAM" id="MobiDB-lite"/>
    </source>
</evidence>
<dbReference type="EMBL" id="OQ175030">
    <property type="protein sequence ID" value="WCC61708.1"/>
    <property type="molecule type" value="Genomic_RNA"/>
</dbReference>
<evidence type="ECO:0000256" key="8">
    <source>
        <dbReference type="ARBA" id="ARBA00023163"/>
    </source>
</evidence>